<evidence type="ECO:0000313" key="2">
    <source>
        <dbReference type="Proteomes" id="UP000237466"/>
    </source>
</evidence>
<name>A0A2S3R7S7_VIBVL</name>
<dbReference type="Pfam" id="PF06996">
    <property type="entry name" value="T6SS_TssG"/>
    <property type="match status" value="1"/>
</dbReference>
<dbReference type="EMBL" id="PDGH01000027">
    <property type="protein sequence ID" value="POB49729.1"/>
    <property type="molecule type" value="Genomic_DNA"/>
</dbReference>
<sequence length="321" mass="36048">MKSEDFLAEIESLPLFTAIHLIETHLLQADSHLGSDALPKNEKIQLTVSQRLGYEARELINVVSNSQSNKLTLQTNIIGLTGEQGVLPSHYSELVMQRARENDTAMKDFFDIFNHRLLSLYYRCWLSYQLAAQFRSKKNIQSSPIQKVLSSLTGNCGSEAIFWGGVFSTKQRSRGFVKNIVEFYTDCEVLIDELRGEWVHMDEDDQTRLCGRNLVEGQHSALGLGAVIGKRIWDVSGGITILLLPKDPEVVYRILSKGGLDHIKSLVTKIVGAEKTIQWKLRARYEQLPKASLKRGIGCIGRGSILKVGSPMNKRFITITV</sequence>
<dbReference type="Proteomes" id="UP000237466">
    <property type="component" value="Unassembled WGS sequence"/>
</dbReference>
<dbReference type="NCBIfam" id="TIGR03347">
    <property type="entry name" value="VI_chp_1"/>
    <property type="match status" value="1"/>
</dbReference>
<dbReference type="InterPro" id="IPR010732">
    <property type="entry name" value="T6SS_TssG-like"/>
</dbReference>
<evidence type="ECO:0000313" key="1">
    <source>
        <dbReference type="EMBL" id="POB49729.1"/>
    </source>
</evidence>
<dbReference type="PANTHER" id="PTHR35564:SF4">
    <property type="entry name" value="CYTOPLASMIC PROTEIN"/>
    <property type="match status" value="1"/>
</dbReference>
<gene>
    <name evidence="1" type="ORF">CRN52_03070</name>
</gene>
<organism evidence="1 2">
    <name type="scientific">Vibrio vulnificus</name>
    <dbReference type="NCBI Taxonomy" id="672"/>
    <lineage>
        <taxon>Bacteria</taxon>
        <taxon>Pseudomonadati</taxon>
        <taxon>Pseudomonadota</taxon>
        <taxon>Gammaproteobacteria</taxon>
        <taxon>Vibrionales</taxon>
        <taxon>Vibrionaceae</taxon>
        <taxon>Vibrio</taxon>
    </lineage>
</organism>
<dbReference type="AlphaFoldDB" id="A0A2S3R7S7"/>
<accession>A0A2S3R7S7</accession>
<reference evidence="1 2" key="1">
    <citation type="journal article" date="2018" name="Front. Microbiol.">
        <title>Phylogeny of Vibrio vulnificus from the Analysis of the Core-Genome: Implications for Intra-Species Taxonomy.</title>
        <authorList>
            <person name="Roig F.J."/>
            <person name="Gonzalez-Candelas F."/>
            <person name="Sanjuan E."/>
            <person name="Fouz B."/>
            <person name="Feil E.J."/>
            <person name="Llorens C."/>
            <person name="Baker-Austin C."/>
            <person name="Oliver J.D."/>
            <person name="Danin-Poleg Y."/>
            <person name="Gibas C.J."/>
            <person name="Kashi Y."/>
            <person name="Gulig P.A."/>
            <person name="Morrison S.S."/>
            <person name="Amaro C."/>
        </authorList>
    </citation>
    <scope>NUCLEOTIDE SEQUENCE [LARGE SCALE GENOMIC DNA]</scope>
    <source>
        <strain evidence="1 2">CECT4608</strain>
    </source>
</reference>
<dbReference type="RefSeq" id="WP_103199802.1">
    <property type="nucleotide sequence ID" value="NZ_JASMUA010000008.1"/>
</dbReference>
<comment type="caution">
    <text evidence="1">The sequence shown here is derived from an EMBL/GenBank/DDBJ whole genome shotgun (WGS) entry which is preliminary data.</text>
</comment>
<dbReference type="PANTHER" id="PTHR35564">
    <property type="match status" value="1"/>
</dbReference>
<protein>
    <submittedName>
        <fullName evidence="1">Type VI secretion system baseplate subunit TssG</fullName>
    </submittedName>
</protein>
<proteinExistence type="predicted"/>